<comment type="caution">
    <text evidence="3">The sequence shown here is derived from an EMBL/GenBank/DDBJ whole genome shotgun (WGS) entry which is preliminary data.</text>
</comment>
<accession>A0ABR0QVD4</accession>
<reference evidence="3 4" key="1">
    <citation type="submission" date="2023-03" db="EMBL/GenBank/DDBJ databases">
        <title>WGS of Gossypium arboreum.</title>
        <authorList>
            <person name="Yu D."/>
        </authorList>
    </citation>
    <scope>NUCLEOTIDE SEQUENCE [LARGE SCALE GENOMIC DNA]</scope>
    <source>
        <tissue evidence="3">Leaf</tissue>
    </source>
</reference>
<evidence type="ECO:0000256" key="1">
    <source>
        <dbReference type="SAM" id="Phobius"/>
    </source>
</evidence>
<keyword evidence="1" id="KW-0472">Membrane</keyword>
<dbReference type="InterPro" id="IPR019557">
    <property type="entry name" value="AminoTfrase-like_pln_mobile"/>
</dbReference>
<dbReference type="PANTHER" id="PTHR46033">
    <property type="entry name" value="PROTEIN MAIN-LIKE 2"/>
    <property type="match status" value="1"/>
</dbReference>
<feature type="domain" description="Aminotransferase-like plant mobile" evidence="2">
    <location>
        <begin position="2"/>
        <end position="169"/>
    </location>
</feature>
<dbReference type="InterPro" id="IPR044824">
    <property type="entry name" value="MAIN-like"/>
</dbReference>
<keyword evidence="4" id="KW-1185">Reference proteome</keyword>
<dbReference type="Proteomes" id="UP001358586">
    <property type="component" value="Chromosome 2"/>
</dbReference>
<keyword evidence="1" id="KW-0812">Transmembrane</keyword>
<feature type="transmembrane region" description="Helical" evidence="1">
    <location>
        <begin position="63"/>
        <end position="82"/>
    </location>
</feature>
<protein>
    <recommendedName>
        <fullName evidence="2">Aminotransferase-like plant mobile domain-containing protein</fullName>
    </recommendedName>
</protein>
<dbReference type="EMBL" id="JARKNE010000002">
    <property type="protein sequence ID" value="KAK5843301.1"/>
    <property type="molecule type" value="Genomic_DNA"/>
</dbReference>
<evidence type="ECO:0000313" key="4">
    <source>
        <dbReference type="Proteomes" id="UP001358586"/>
    </source>
</evidence>
<organism evidence="3 4">
    <name type="scientific">Gossypium arboreum</name>
    <name type="common">Tree cotton</name>
    <name type="synonym">Gossypium nanking</name>
    <dbReference type="NCBI Taxonomy" id="29729"/>
    <lineage>
        <taxon>Eukaryota</taxon>
        <taxon>Viridiplantae</taxon>
        <taxon>Streptophyta</taxon>
        <taxon>Embryophyta</taxon>
        <taxon>Tracheophyta</taxon>
        <taxon>Spermatophyta</taxon>
        <taxon>Magnoliopsida</taxon>
        <taxon>eudicotyledons</taxon>
        <taxon>Gunneridae</taxon>
        <taxon>Pentapetalae</taxon>
        <taxon>rosids</taxon>
        <taxon>malvids</taxon>
        <taxon>Malvales</taxon>
        <taxon>Malvaceae</taxon>
        <taxon>Malvoideae</taxon>
        <taxon>Gossypium</taxon>
    </lineage>
</organism>
<evidence type="ECO:0000313" key="3">
    <source>
        <dbReference type="EMBL" id="KAK5843301.1"/>
    </source>
</evidence>
<keyword evidence="1" id="KW-1133">Transmembrane helix</keyword>
<dbReference type="Pfam" id="PF10536">
    <property type="entry name" value="PMD"/>
    <property type="match status" value="1"/>
</dbReference>
<evidence type="ECO:0000259" key="2">
    <source>
        <dbReference type="Pfam" id="PF10536"/>
    </source>
</evidence>
<sequence length="171" mass="20258">MCATRAYIMRIIGGVLMLDKNNNKGYLMYFPLLTNLHNARSYSWGSTILAISYRELFRMAKPYVMDIDGYLILLYSWALYWISFLASVSHQGYVFPLVNRWYGNPGIERSYMVPIYCQMIDTHAREMFIWMPYSFSDIVTVVNVSAHIYSHLWCINTLIINFQIVEWYHED</sequence>
<proteinExistence type="predicted"/>
<dbReference type="PANTHER" id="PTHR46033:SF8">
    <property type="entry name" value="PROTEIN MAINTENANCE OF MERISTEMS-LIKE"/>
    <property type="match status" value="1"/>
</dbReference>
<name>A0ABR0QVD4_GOSAR</name>
<gene>
    <name evidence="3" type="ORF">PVK06_005753</name>
</gene>